<dbReference type="PANTHER" id="PTHR46641:SF2">
    <property type="entry name" value="FMRFAMIDE RECEPTOR"/>
    <property type="match status" value="1"/>
</dbReference>
<gene>
    <name evidence="7" type="ORF">EGW08_020348</name>
</gene>
<comment type="subcellular location">
    <subcellularLocation>
        <location evidence="1">Membrane</location>
    </subcellularLocation>
</comment>
<evidence type="ECO:0000256" key="5">
    <source>
        <dbReference type="SAM" id="Phobius"/>
    </source>
</evidence>
<evidence type="ECO:0000313" key="7">
    <source>
        <dbReference type="EMBL" id="RUS71895.1"/>
    </source>
</evidence>
<feature type="transmembrane region" description="Helical" evidence="5">
    <location>
        <begin position="165"/>
        <end position="185"/>
    </location>
</feature>
<dbReference type="GO" id="GO:0004930">
    <property type="term" value="F:G protein-coupled receptor activity"/>
    <property type="evidence" value="ECO:0007669"/>
    <property type="project" value="InterPro"/>
</dbReference>
<dbReference type="GO" id="GO:0016020">
    <property type="term" value="C:membrane"/>
    <property type="evidence" value="ECO:0007669"/>
    <property type="project" value="UniProtKB-SubCell"/>
</dbReference>
<dbReference type="Proteomes" id="UP000271974">
    <property type="component" value="Unassembled WGS sequence"/>
</dbReference>
<dbReference type="Gene3D" id="1.20.1070.10">
    <property type="entry name" value="Rhodopsin 7-helix transmembrane proteins"/>
    <property type="match status" value="1"/>
</dbReference>
<dbReference type="PROSITE" id="PS50262">
    <property type="entry name" value="G_PROTEIN_RECEP_F1_2"/>
    <property type="match status" value="1"/>
</dbReference>
<evidence type="ECO:0000256" key="4">
    <source>
        <dbReference type="ARBA" id="ARBA00023136"/>
    </source>
</evidence>
<evidence type="ECO:0000313" key="8">
    <source>
        <dbReference type="Proteomes" id="UP000271974"/>
    </source>
</evidence>
<sequence>MDNDHQNDTGFDANNTVKALIAMETTPSYMEDTYNTISSIVSWIIVVNGTLGLIGNILTVVVYTKLGFSETIHMSYVALAISDFFCLLTLLYVRFCFTAEIKSIFLRYRMLLDETLFANFTGAWPNHGFTRTTALLTAWISLERCLCVLFPTRVKLMITPRVTKIVLTVIFTIGCCPVALAFIGIKTEMDFDPETNYTTLILRYSHGNQDLNPANRIAFVLYGALYPIASWLIVVVCAFFLITALKRSARWRSINTRSHIGKSTGSCAEKESRKIPSREARVTRTVVVIACAFIFFSLPISATVVIAFVYRDFSVKGYLHYPLLISVTFSFLFGGLNSSINIVVYTLTGSKFRSTLIELFKRNHS</sequence>
<dbReference type="OrthoDB" id="6126859at2759"/>
<feature type="transmembrane region" description="Helical" evidence="5">
    <location>
        <begin position="286"/>
        <end position="310"/>
    </location>
</feature>
<evidence type="ECO:0000256" key="3">
    <source>
        <dbReference type="ARBA" id="ARBA00022989"/>
    </source>
</evidence>
<feature type="transmembrane region" description="Helical" evidence="5">
    <location>
        <begin position="40"/>
        <end position="64"/>
    </location>
</feature>
<evidence type="ECO:0000256" key="1">
    <source>
        <dbReference type="ARBA" id="ARBA00004370"/>
    </source>
</evidence>
<reference evidence="7 8" key="1">
    <citation type="submission" date="2019-01" db="EMBL/GenBank/DDBJ databases">
        <title>A draft genome assembly of the solar-powered sea slug Elysia chlorotica.</title>
        <authorList>
            <person name="Cai H."/>
            <person name="Li Q."/>
            <person name="Fang X."/>
            <person name="Li J."/>
            <person name="Curtis N.E."/>
            <person name="Altenburger A."/>
            <person name="Shibata T."/>
            <person name="Feng M."/>
            <person name="Maeda T."/>
            <person name="Schwartz J.A."/>
            <person name="Shigenobu S."/>
            <person name="Lundholm N."/>
            <person name="Nishiyama T."/>
            <person name="Yang H."/>
            <person name="Hasebe M."/>
            <person name="Li S."/>
            <person name="Pierce S.K."/>
            <person name="Wang J."/>
        </authorList>
    </citation>
    <scope>NUCLEOTIDE SEQUENCE [LARGE SCALE GENOMIC DNA]</scope>
    <source>
        <strain evidence="7">EC2010</strain>
        <tissue evidence="7">Whole organism of an adult</tissue>
    </source>
</reference>
<protein>
    <recommendedName>
        <fullName evidence="6">G-protein coupled receptors family 1 profile domain-containing protein</fullName>
    </recommendedName>
</protein>
<name>A0A3S0ZCM2_ELYCH</name>
<dbReference type="PRINTS" id="PR00237">
    <property type="entry name" value="GPCRRHODOPSN"/>
</dbReference>
<dbReference type="SUPFAM" id="SSF81321">
    <property type="entry name" value="Family A G protein-coupled receptor-like"/>
    <property type="match status" value="1"/>
</dbReference>
<evidence type="ECO:0000259" key="6">
    <source>
        <dbReference type="PROSITE" id="PS50262"/>
    </source>
</evidence>
<dbReference type="InterPro" id="IPR017452">
    <property type="entry name" value="GPCR_Rhodpsn_7TM"/>
</dbReference>
<dbReference type="AlphaFoldDB" id="A0A3S0ZCM2"/>
<proteinExistence type="predicted"/>
<keyword evidence="8" id="KW-1185">Reference proteome</keyword>
<organism evidence="7 8">
    <name type="scientific">Elysia chlorotica</name>
    <name type="common">Eastern emerald elysia</name>
    <name type="synonym">Sea slug</name>
    <dbReference type="NCBI Taxonomy" id="188477"/>
    <lineage>
        <taxon>Eukaryota</taxon>
        <taxon>Metazoa</taxon>
        <taxon>Spiralia</taxon>
        <taxon>Lophotrochozoa</taxon>
        <taxon>Mollusca</taxon>
        <taxon>Gastropoda</taxon>
        <taxon>Heterobranchia</taxon>
        <taxon>Euthyneura</taxon>
        <taxon>Panpulmonata</taxon>
        <taxon>Sacoglossa</taxon>
        <taxon>Placobranchoidea</taxon>
        <taxon>Plakobranchidae</taxon>
        <taxon>Elysia</taxon>
    </lineage>
</organism>
<comment type="caution">
    <text evidence="7">The sequence shown here is derived from an EMBL/GenBank/DDBJ whole genome shotgun (WGS) entry which is preliminary data.</text>
</comment>
<keyword evidence="2 5" id="KW-0812">Transmembrane</keyword>
<accession>A0A3S0ZCM2</accession>
<evidence type="ECO:0000256" key="2">
    <source>
        <dbReference type="ARBA" id="ARBA00022692"/>
    </source>
</evidence>
<feature type="transmembrane region" description="Helical" evidence="5">
    <location>
        <begin position="322"/>
        <end position="347"/>
    </location>
</feature>
<feature type="domain" description="G-protein coupled receptors family 1 profile" evidence="6">
    <location>
        <begin position="55"/>
        <end position="345"/>
    </location>
</feature>
<feature type="transmembrane region" description="Helical" evidence="5">
    <location>
        <begin position="76"/>
        <end position="97"/>
    </location>
</feature>
<dbReference type="Pfam" id="PF00001">
    <property type="entry name" value="7tm_1"/>
    <property type="match status" value="1"/>
</dbReference>
<dbReference type="InterPro" id="IPR052954">
    <property type="entry name" value="GPCR-Ligand_Int"/>
</dbReference>
<dbReference type="InterPro" id="IPR000276">
    <property type="entry name" value="GPCR_Rhodpsn"/>
</dbReference>
<dbReference type="EMBL" id="RQTK01001144">
    <property type="protein sequence ID" value="RUS71895.1"/>
    <property type="molecule type" value="Genomic_DNA"/>
</dbReference>
<keyword evidence="4 5" id="KW-0472">Membrane</keyword>
<dbReference type="PANTHER" id="PTHR46641">
    <property type="entry name" value="FMRFAMIDE RECEPTOR-RELATED"/>
    <property type="match status" value="1"/>
</dbReference>
<keyword evidence="3 5" id="KW-1133">Transmembrane helix</keyword>
<feature type="transmembrane region" description="Helical" evidence="5">
    <location>
        <begin position="219"/>
        <end position="242"/>
    </location>
</feature>